<evidence type="ECO:0000256" key="3">
    <source>
        <dbReference type="ARBA" id="ARBA00023134"/>
    </source>
</evidence>
<sequence>MESLDTFRYYWQAEISKDKSDQSNSINNISHTPTGDLCRLGTKSKNSIECHRPIPPASDLIRPTRGVNNNTSFTIGIRTFISSNSSLLKPTTNEPPSKKLKSSNLTLLDELIRDIDESTDVPFFNISLPREIALHIFDYLSMKDLYSCLQVCKSWHSLSCDELLWYNLYRRLKFNNLNKTNDDSWKNQVKEAILLNQQVTTNFKNHQCRTTKLTNRLGIVLTCANNNQTTIVAGYSSGIIRTWSIEAILDAEEDTEDHEQLDTPDIIYESTDTMQDTDLSSVKSVGLLKSDIYAMHDNGLLEIWTNDISDKPRFTQKLTSLPIKHLANDENILCAASRSKFSVWNFNEETPQYQELDFLNQFNDCIISFCMSSHHSVPISIVAANKSLWCMSLSNLIHRHSFYSILESDYVQKIPLDVHNDEPLAIVGLDREIKLFDLESGRCNIISTNYKNLPANIQLIRADKCPINEFVVAFDNYQISIFDRRQKEGAIQHFYNHYSTITTLQLDSWKLASTDTCGFVRLWDRRMNPHSLWHMNPQLHPVTHCSFDKQTLIFALTPYCKNPDMIDYHIDSDPLSGHVYVCDFKSDVSTQLGDDLKICTSSYDAPQASNRRIGLHTPYDIIHYDYQFRLIVVGDSTVGKSSLLRTFCDGMFSLDPDPTVGVDFHVRIVEVKPGIKVKLQLWDTAGQERFRSITRAYYRNSVGVLLIYDTTNYVSFTHVTSWLNDARQQIEPYHCVFLLVGTKIDRESERQVSTEEGKAFADFHNISFIETSSKSTLYVQEAFALIAREIYDLLIEGRINVQKGWDGVKAGPNVAAPAQNQPIDVTQNNQNYRSGCCGG</sequence>
<dbReference type="Proteomes" id="UP000663872">
    <property type="component" value="Unassembled WGS sequence"/>
</dbReference>
<dbReference type="PROSITE" id="PS51420">
    <property type="entry name" value="RHO"/>
    <property type="match status" value="1"/>
</dbReference>
<feature type="domain" description="F-box" evidence="5">
    <location>
        <begin position="122"/>
        <end position="168"/>
    </location>
</feature>
<name>A0A817Y1X4_9BILA</name>
<dbReference type="Proteomes" id="UP000663869">
    <property type="component" value="Unassembled WGS sequence"/>
</dbReference>
<dbReference type="GO" id="GO:0003924">
    <property type="term" value="F:GTPase activity"/>
    <property type="evidence" value="ECO:0007669"/>
    <property type="project" value="InterPro"/>
</dbReference>
<evidence type="ECO:0000256" key="4">
    <source>
        <dbReference type="ARBA" id="ARBA00023288"/>
    </source>
</evidence>
<evidence type="ECO:0000313" key="8">
    <source>
        <dbReference type="EMBL" id="CAF3394374.1"/>
    </source>
</evidence>
<dbReference type="Proteomes" id="UP000663833">
    <property type="component" value="Unassembled WGS sequence"/>
</dbReference>
<dbReference type="InterPro" id="IPR027417">
    <property type="entry name" value="P-loop_NTPase"/>
</dbReference>
<protein>
    <recommendedName>
        <fullName evidence="5">F-box domain-containing protein</fullName>
    </recommendedName>
</protein>
<keyword evidence="2" id="KW-0547">Nucleotide-binding</keyword>
<dbReference type="PROSITE" id="PS51419">
    <property type="entry name" value="RAB"/>
    <property type="match status" value="1"/>
</dbReference>
<evidence type="ECO:0000313" key="9">
    <source>
        <dbReference type="EMBL" id="CAF4285366.1"/>
    </source>
</evidence>
<evidence type="ECO:0000313" key="11">
    <source>
        <dbReference type="EMBL" id="CAF4555952.1"/>
    </source>
</evidence>
<dbReference type="InterPro" id="IPR036322">
    <property type="entry name" value="WD40_repeat_dom_sf"/>
</dbReference>
<dbReference type="EMBL" id="CAJNYU010000848">
    <property type="protein sequence ID" value="CAF3394374.1"/>
    <property type="molecule type" value="Genomic_DNA"/>
</dbReference>
<keyword evidence="4" id="KW-0449">Lipoprotein</keyword>
<accession>A0A817Y1X4</accession>
<proteinExistence type="inferred from homology"/>
<dbReference type="Proteomes" id="UP000663851">
    <property type="component" value="Unassembled WGS sequence"/>
</dbReference>
<comment type="caution">
    <text evidence="7">The sequence shown here is derived from an EMBL/GenBank/DDBJ whole genome shotgun (WGS) entry which is preliminary data.</text>
</comment>
<dbReference type="InterPro" id="IPR015943">
    <property type="entry name" value="WD40/YVTN_repeat-like_dom_sf"/>
</dbReference>
<dbReference type="InterPro" id="IPR036047">
    <property type="entry name" value="F-box-like_dom_sf"/>
</dbReference>
<evidence type="ECO:0000256" key="2">
    <source>
        <dbReference type="ARBA" id="ARBA00022741"/>
    </source>
</evidence>
<dbReference type="SMART" id="SM00256">
    <property type="entry name" value="FBOX"/>
    <property type="match status" value="1"/>
</dbReference>
<evidence type="ECO:0000259" key="5">
    <source>
        <dbReference type="PROSITE" id="PS50181"/>
    </source>
</evidence>
<evidence type="ECO:0000313" key="13">
    <source>
        <dbReference type="Proteomes" id="UP000663873"/>
    </source>
</evidence>
<dbReference type="FunFam" id="3.40.50.300:FF:001129">
    <property type="entry name" value="ras-related protein Rab-44 isoform X2"/>
    <property type="match status" value="1"/>
</dbReference>
<dbReference type="EMBL" id="CAJNYD010001670">
    <property type="protein sequence ID" value="CAF3358514.1"/>
    <property type="molecule type" value="Genomic_DNA"/>
</dbReference>
<gene>
    <name evidence="8" type="ORF">FME351_LOCUS8458</name>
    <name evidence="7" type="ORF">GRG538_LOCUS7667</name>
    <name evidence="10" type="ORF">HFQ381_LOCUS17796</name>
    <name evidence="6" type="ORF">LUA448_LOCUS13725</name>
    <name evidence="11" type="ORF">QYT958_LOCUS8648</name>
    <name evidence="9" type="ORF">UJA718_LOCUS11662</name>
</gene>
<dbReference type="PROSITE" id="PS51421">
    <property type="entry name" value="RAS"/>
    <property type="match status" value="1"/>
</dbReference>
<dbReference type="SMART" id="SM00176">
    <property type="entry name" value="RAN"/>
    <property type="match status" value="1"/>
</dbReference>
<dbReference type="Proteomes" id="UP000663873">
    <property type="component" value="Unassembled WGS sequence"/>
</dbReference>
<dbReference type="Pfam" id="PF12937">
    <property type="entry name" value="F-box-like"/>
    <property type="match status" value="1"/>
</dbReference>
<dbReference type="InterPro" id="IPR001806">
    <property type="entry name" value="Small_GTPase"/>
</dbReference>
<dbReference type="Pfam" id="PF00071">
    <property type="entry name" value="Ras"/>
    <property type="match status" value="1"/>
</dbReference>
<keyword evidence="3" id="KW-0342">GTP-binding</keyword>
<reference evidence="7" key="1">
    <citation type="submission" date="2021-02" db="EMBL/GenBank/DDBJ databases">
        <authorList>
            <person name="Nowell W R."/>
        </authorList>
    </citation>
    <scope>NUCLEOTIDE SEQUENCE</scope>
</reference>
<dbReference type="SUPFAM" id="SSF50978">
    <property type="entry name" value="WD40 repeat-like"/>
    <property type="match status" value="2"/>
</dbReference>
<dbReference type="InterPro" id="IPR050209">
    <property type="entry name" value="Rab_GTPases_membrane_traffic"/>
</dbReference>
<evidence type="ECO:0000256" key="1">
    <source>
        <dbReference type="ARBA" id="ARBA00006270"/>
    </source>
</evidence>
<dbReference type="SMART" id="SM00175">
    <property type="entry name" value="RAB"/>
    <property type="match status" value="1"/>
</dbReference>
<dbReference type="InterPro" id="IPR005225">
    <property type="entry name" value="Small_GTP-bd"/>
</dbReference>
<dbReference type="EMBL" id="CAJOBO010001339">
    <property type="protein sequence ID" value="CAF4367068.1"/>
    <property type="molecule type" value="Genomic_DNA"/>
</dbReference>
<dbReference type="InterPro" id="IPR001810">
    <property type="entry name" value="F-box_dom"/>
</dbReference>
<dbReference type="EMBL" id="CAJOBP010001447">
    <property type="protein sequence ID" value="CAF4285366.1"/>
    <property type="molecule type" value="Genomic_DNA"/>
</dbReference>
<evidence type="ECO:0000313" key="10">
    <source>
        <dbReference type="EMBL" id="CAF4367068.1"/>
    </source>
</evidence>
<dbReference type="Proteomes" id="UP000663848">
    <property type="component" value="Unassembled WGS sequence"/>
</dbReference>
<dbReference type="Gene3D" id="3.40.50.300">
    <property type="entry name" value="P-loop containing nucleotide triphosphate hydrolases"/>
    <property type="match status" value="1"/>
</dbReference>
<dbReference type="SMART" id="SM00173">
    <property type="entry name" value="RAS"/>
    <property type="match status" value="1"/>
</dbReference>
<dbReference type="EMBL" id="CAJOBR010000875">
    <property type="protein sequence ID" value="CAF4555952.1"/>
    <property type="molecule type" value="Genomic_DNA"/>
</dbReference>
<evidence type="ECO:0000313" key="12">
    <source>
        <dbReference type="Proteomes" id="UP000663872"/>
    </source>
</evidence>
<dbReference type="SUPFAM" id="SSF81383">
    <property type="entry name" value="F-box domain"/>
    <property type="match status" value="1"/>
</dbReference>
<evidence type="ECO:0000313" key="7">
    <source>
        <dbReference type="EMBL" id="CAF3375118.1"/>
    </source>
</evidence>
<keyword evidence="13" id="KW-1185">Reference proteome</keyword>
<comment type="similarity">
    <text evidence="1">Belongs to the small GTPase superfamily. Rab family.</text>
</comment>
<dbReference type="SMART" id="SM00174">
    <property type="entry name" value="RHO"/>
    <property type="match status" value="1"/>
</dbReference>
<evidence type="ECO:0000313" key="6">
    <source>
        <dbReference type="EMBL" id="CAF3358514.1"/>
    </source>
</evidence>
<dbReference type="AlphaFoldDB" id="A0A817Y1X4"/>
<dbReference type="PROSITE" id="PS50181">
    <property type="entry name" value="FBOX"/>
    <property type="match status" value="1"/>
</dbReference>
<dbReference type="PRINTS" id="PR00449">
    <property type="entry name" value="RASTRNSFRMNG"/>
</dbReference>
<dbReference type="NCBIfam" id="TIGR00231">
    <property type="entry name" value="small_GTP"/>
    <property type="match status" value="1"/>
</dbReference>
<dbReference type="Gene3D" id="1.20.1280.50">
    <property type="match status" value="1"/>
</dbReference>
<organism evidence="7 12">
    <name type="scientific">Rotaria socialis</name>
    <dbReference type="NCBI Taxonomy" id="392032"/>
    <lineage>
        <taxon>Eukaryota</taxon>
        <taxon>Metazoa</taxon>
        <taxon>Spiralia</taxon>
        <taxon>Gnathifera</taxon>
        <taxon>Rotifera</taxon>
        <taxon>Eurotatoria</taxon>
        <taxon>Bdelloidea</taxon>
        <taxon>Philodinida</taxon>
        <taxon>Philodinidae</taxon>
        <taxon>Rotaria</taxon>
    </lineage>
</organism>
<dbReference type="GO" id="GO:0005525">
    <property type="term" value="F:GTP binding"/>
    <property type="evidence" value="ECO:0007669"/>
    <property type="project" value="UniProtKB-KW"/>
</dbReference>
<dbReference type="SUPFAM" id="SSF52540">
    <property type="entry name" value="P-loop containing nucleoside triphosphate hydrolases"/>
    <property type="match status" value="1"/>
</dbReference>
<dbReference type="Gene3D" id="2.130.10.10">
    <property type="entry name" value="YVTN repeat-like/Quinoprotein amine dehydrogenase"/>
    <property type="match status" value="1"/>
</dbReference>
<dbReference type="PANTHER" id="PTHR47979">
    <property type="entry name" value="DRAB11-RELATED"/>
    <property type="match status" value="1"/>
</dbReference>
<dbReference type="EMBL" id="CAJNYT010000814">
    <property type="protein sequence ID" value="CAF3375118.1"/>
    <property type="molecule type" value="Genomic_DNA"/>
</dbReference>